<sequence length="225" mass="25233">MAFMPSSNNNITNGAVNTAIGVSTAGTQVNIANIDNLSDAVICAFLASQRSSPQHVNGDLEQIHLDDLEEMDLRWQMAMLTMRAKRFLKKTEKKLIVNGNETIGFDKSNVECYNYHKRGHFARECRALRSQDSKNKERTRRTVSVETPASTALIVDNFKKGLGYENYNVVSPPYTGNFMPSKPNLSFTRLDEFANKPVVENSDAKTSETKPKVVWKNNDAPIIKE</sequence>
<feature type="compositionally biased region" description="Basic and acidic residues" evidence="1">
    <location>
        <begin position="202"/>
        <end position="211"/>
    </location>
</feature>
<proteinExistence type="predicted"/>
<dbReference type="GO" id="GO:0008270">
    <property type="term" value="F:zinc ion binding"/>
    <property type="evidence" value="ECO:0007669"/>
    <property type="project" value="InterPro"/>
</dbReference>
<dbReference type="SUPFAM" id="SSF57756">
    <property type="entry name" value="Retrovirus zinc finger-like domains"/>
    <property type="match status" value="1"/>
</dbReference>
<organism evidence="2">
    <name type="scientific">Tanacetum cinerariifolium</name>
    <name type="common">Dalmatian daisy</name>
    <name type="synonym">Chrysanthemum cinerariifolium</name>
    <dbReference type="NCBI Taxonomy" id="118510"/>
    <lineage>
        <taxon>Eukaryota</taxon>
        <taxon>Viridiplantae</taxon>
        <taxon>Streptophyta</taxon>
        <taxon>Embryophyta</taxon>
        <taxon>Tracheophyta</taxon>
        <taxon>Spermatophyta</taxon>
        <taxon>Magnoliopsida</taxon>
        <taxon>eudicotyledons</taxon>
        <taxon>Gunneridae</taxon>
        <taxon>Pentapetalae</taxon>
        <taxon>asterids</taxon>
        <taxon>campanulids</taxon>
        <taxon>Asterales</taxon>
        <taxon>Asteraceae</taxon>
        <taxon>Asteroideae</taxon>
        <taxon>Anthemideae</taxon>
        <taxon>Anthemidinae</taxon>
        <taxon>Tanacetum</taxon>
    </lineage>
</organism>
<feature type="region of interest" description="Disordered" evidence="1">
    <location>
        <begin position="201"/>
        <end position="225"/>
    </location>
</feature>
<dbReference type="InterPro" id="IPR036875">
    <property type="entry name" value="Znf_CCHC_sf"/>
</dbReference>
<evidence type="ECO:0000256" key="1">
    <source>
        <dbReference type="SAM" id="MobiDB-lite"/>
    </source>
</evidence>
<dbReference type="Gene3D" id="4.10.60.10">
    <property type="entry name" value="Zinc finger, CCHC-type"/>
    <property type="match status" value="1"/>
</dbReference>
<name>A0A6L2K0R3_TANCI</name>
<dbReference type="AlphaFoldDB" id="A0A6L2K0R3"/>
<dbReference type="GO" id="GO:0003676">
    <property type="term" value="F:nucleic acid binding"/>
    <property type="evidence" value="ECO:0007669"/>
    <property type="project" value="InterPro"/>
</dbReference>
<protein>
    <submittedName>
        <fullName evidence="2">Uncharacterized protein</fullName>
    </submittedName>
</protein>
<dbReference type="EMBL" id="BKCJ010001635">
    <property type="protein sequence ID" value="GEU42926.1"/>
    <property type="molecule type" value="Genomic_DNA"/>
</dbReference>
<reference evidence="2" key="1">
    <citation type="journal article" date="2019" name="Sci. Rep.">
        <title>Draft genome of Tanacetum cinerariifolium, the natural source of mosquito coil.</title>
        <authorList>
            <person name="Yamashiro T."/>
            <person name="Shiraishi A."/>
            <person name="Satake H."/>
            <person name="Nakayama K."/>
        </authorList>
    </citation>
    <scope>NUCLEOTIDE SEQUENCE</scope>
</reference>
<gene>
    <name evidence="2" type="ORF">Tci_014904</name>
</gene>
<evidence type="ECO:0000313" key="2">
    <source>
        <dbReference type="EMBL" id="GEU42926.1"/>
    </source>
</evidence>
<comment type="caution">
    <text evidence="2">The sequence shown here is derived from an EMBL/GenBank/DDBJ whole genome shotgun (WGS) entry which is preliminary data.</text>
</comment>
<accession>A0A6L2K0R3</accession>